<accession>A0A1M5TD62</accession>
<proteinExistence type="predicted"/>
<dbReference type="AlphaFoldDB" id="A0A1M5TD62"/>
<feature type="transmembrane region" description="Helical" evidence="1">
    <location>
        <begin position="20"/>
        <end position="41"/>
    </location>
</feature>
<dbReference type="NCBIfam" id="TIGR02831">
    <property type="entry name" value="spo_II_M"/>
    <property type="match status" value="1"/>
</dbReference>
<keyword evidence="1" id="KW-1133">Transmembrane helix</keyword>
<dbReference type="Pfam" id="PF01944">
    <property type="entry name" value="SpoIIM"/>
    <property type="match status" value="1"/>
</dbReference>
<dbReference type="PIRSF" id="PIRSF038973">
    <property type="entry name" value="SpoIIM"/>
    <property type="match status" value="1"/>
</dbReference>
<dbReference type="Proteomes" id="UP000183967">
    <property type="component" value="Unassembled WGS sequence"/>
</dbReference>
<gene>
    <name evidence="2" type="ORF">SAMN02745135_00942</name>
</gene>
<keyword evidence="1" id="KW-0472">Membrane</keyword>
<sequence>MIVLGVNLKKIFNNHFQKYIFLYFLVIVFLMIGISTGAITIRTVDDTAREQIINYLGSFSSIISKDADLNTIKVFRYSITNNIQTIIAIWLLGITVIGVPIVLIIIALRGFIIGFTVAFFIKEFKIKGLTLSLLYLLPQNVFLIFGFIVTSVISILFSISILKNRINVIRRPSFLNRFVNYTITMFIISIIIIIGSLVESFTTPIFLKVINNYLTVFMK</sequence>
<dbReference type="EMBL" id="FQXO01000019">
    <property type="protein sequence ID" value="SHH48283.1"/>
    <property type="molecule type" value="Genomic_DNA"/>
</dbReference>
<feature type="transmembrane region" description="Helical" evidence="1">
    <location>
        <begin position="88"/>
        <end position="121"/>
    </location>
</feature>
<organism evidence="2 3">
    <name type="scientific">Caloranaerobacter azorensis DSM 13643</name>
    <dbReference type="NCBI Taxonomy" id="1121264"/>
    <lineage>
        <taxon>Bacteria</taxon>
        <taxon>Bacillati</taxon>
        <taxon>Bacillota</taxon>
        <taxon>Tissierellia</taxon>
        <taxon>Tissierellales</taxon>
        <taxon>Thermohalobacteraceae</taxon>
        <taxon>Caloranaerobacter</taxon>
    </lineage>
</organism>
<feature type="transmembrane region" description="Helical" evidence="1">
    <location>
        <begin position="141"/>
        <end position="162"/>
    </location>
</feature>
<evidence type="ECO:0000256" key="1">
    <source>
        <dbReference type="SAM" id="Phobius"/>
    </source>
</evidence>
<keyword evidence="1" id="KW-0812">Transmembrane</keyword>
<reference evidence="3" key="1">
    <citation type="submission" date="2016-11" db="EMBL/GenBank/DDBJ databases">
        <authorList>
            <person name="Varghese N."/>
            <person name="Submissions S."/>
        </authorList>
    </citation>
    <scope>NUCLEOTIDE SEQUENCE [LARGE SCALE GENOMIC DNA]</scope>
    <source>
        <strain evidence="3">DSM 13643</strain>
    </source>
</reference>
<name>A0A1M5TD62_9FIRM</name>
<dbReference type="InterPro" id="IPR002798">
    <property type="entry name" value="SpoIIM-like"/>
</dbReference>
<protein>
    <submittedName>
        <fullName evidence="2">Stage II sporulation protein M</fullName>
    </submittedName>
</protein>
<dbReference type="InterPro" id="IPR014196">
    <property type="entry name" value="SpoIIM"/>
</dbReference>
<evidence type="ECO:0000313" key="2">
    <source>
        <dbReference type="EMBL" id="SHH48283.1"/>
    </source>
</evidence>
<keyword evidence="3" id="KW-1185">Reference proteome</keyword>
<evidence type="ECO:0000313" key="3">
    <source>
        <dbReference type="Proteomes" id="UP000183967"/>
    </source>
</evidence>
<feature type="transmembrane region" description="Helical" evidence="1">
    <location>
        <begin position="174"/>
        <end position="198"/>
    </location>
</feature>